<feature type="transmembrane region" description="Helical" evidence="7">
    <location>
        <begin position="451"/>
        <end position="477"/>
    </location>
</feature>
<feature type="transmembrane region" description="Helical" evidence="7">
    <location>
        <begin position="1607"/>
        <end position="1633"/>
    </location>
</feature>
<dbReference type="PROSITE" id="PS00217">
    <property type="entry name" value="SUGAR_TRANSPORT_2"/>
    <property type="match status" value="4"/>
</dbReference>
<dbReference type="InterPro" id="IPR005828">
    <property type="entry name" value="MFS_sugar_transport-like"/>
</dbReference>
<feature type="transmembrane region" description="Helical" evidence="7">
    <location>
        <begin position="1253"/>
        <end position="1273"/>
    </location>
</feature>
<comment type="caution">
    <text evidence="9">The sequence shown here is derived from an EMBL/GenBank/DDBJ whole genome shotgun (WGS) entry which is preliminary data.</text>
</comment>
<dbReference type="Gene3D" id="1.20.1250.20">
    <property type="entry name" value="MFS general substrate transporter like domains"/>
    <property type="match status" value="8"/>
</dbReference>
<feature type="transmembrane region" description="Helical" evidence="7">
    <location>
        <begin position="1185"/>
        <end position="1210"/>
    </location>
</feature>
<feature type="transmembrane region" description="Helical" evidence="7">
    <location>
        <begin position="519"/>
        <end position="540"/>
    </location>
</feature>
<evidence type="ECO:0000313" key="10">
    <source>
        <dbReference type="Proteomes" id="UP000289738"/>
    </source>
</evidence>
<feature type="transmembrane region" description="Helical" evidence="7">
    <location>
        <begin position="1763"/>
        <end position="1788"/>
    </location>
</feature>
<feature type="transmembrane region" description="Helical" evidence="7">
    <location>
        <begin position="2223"/>
        <end position="2247"/>
    </location>
</feature>
<feature type="transmembrane region" description="Helical" evidence="7">
    <location>
        <begin position="1097"/>
        <end position="1118"/>
    </location>
</feature>
<feature type="transmembrane region" description="Helical" evidence="7">
    <location>
        <begin position="1500"/>
        <end position="1523"/>
    </location>
</feature>
<comment type="subcellular location">
    <subcellularLocation>
        <location evidence="1">Membrane</location>
        <topology evidence="1">Multi-pass membrane protein</topology>
    </subcellularLocation>
</comment>
<feature type="transmembrane region" description="Helical" evidence="7">
    <location>
        <begin position="184"/>
        <end position="206"/>
    </location>
</feature>
<keyword evidence="10" id="KW-1185">Reference proteome</keyword>
<dbReference type="PANTHER" id="PTHR48020">
    <property type="entry name" value="PROTON MYO-INOSITOL COTRANSPORTER"/>
    <property type="match status" value="1"/>
</dbReference>
<feature type="domain" description="Major facilitator superfamily (MFS) profile" evidence="8">
    <location>
        <begin position="1763"/>
        <end position="2278"/>
    </location>
</feature>
<feature type="transmembrane region" description="Helical" evidence="7">
    <location>
        <begin position="1312"/>
        <end position="1334"/>
    </location>
</feature>
<dbReference type="InterPro" id="IPR005829">
    <property type="entry name" value="Sugar_transporter_CS"/>
</dbReference>
<dbReference type="PROSITE" id="PS50850">
    <property type="entry name" value="MFS"/>
    <property type="match status" value="4"/>
</dbReference>
<dbReference type="GO" id="GO:0016020">
    <property type="term" value="C:membrane"/>
    <property type="evidence" value="ECO:0007669"/>
    <property type="project" value="UniProtKB-SubCell"/>
</dbReference>
<comment type="similarity">
    <text evidence="2">Belongs to the major facilitator superfamily. Sugar transporter (TC 2.A.1.1) family.</text>
</comment>
<dbReference type="Proteomes" id="UP000289738">
    <property type="component" value="Chromosome B04"/>
</dbReference>
<name>A0A444ZC32_ARAHY</name>
<keyword evidence="5 7" id="KW-1133">Transmembrane helix</keyword>
<dbReference type="CDD" id="cd17360">
    <property type="entry name" value="MFS_HMIT_like"/>
    <property type="match status" value="4"/>
</dbReference>
<dbReference type="InterPro" id="IPR020846">
    <property type="entry name" value="MFS_dom"/>
</dbReference>
<dbReference type="InterPro" id="IPR050814">
    <property type="entry name" value="Myo-inositol_Transporter"/>
</dbReference>
<keyword evidence="4 7" id="KW-0812">Transmembrane</keyword>
<feature type="transmembrane region" description="Helical" evidence="7">
    <location>
        <begin position="1222"/>
        <end position="1241"/>
    </location>
</feature>
<feature type="transmembrane region" description="Helical" evidence="7">
    <location>
        <begin position="66"/>
        <end position="85"/>
    </location>
</feature>
<feature type="transmembrane region" description="Helical" evidence="7">
    <location>
        <begin position="1800"/>
        <end position="1819"/>
    </location>
</feature>
<feature type="transmembrane region" description="Helical" evidence="7">
    <location>
        <begin position="734"/>
        <end position="756"/>
    </location>
</feature>
<dbReference type="NCBIfam" id="TIGR00879">
    <property type="entry name" value="SP"/>
    <property type="match status" value="4"/>
</dbReference>
<sequence>MEGGPEAASKQEFTEFWKRATSSPYIMRLALSAGIGGLLFGYDTGVISGALLYIREDFVEVDKKLWLQEVIVSMAVAGAIIGAALGGWMNDMLGRKISILGADIVFFLGAIVMAIAPAPWVLVVGRILVGFGVGIASMTSPLYISEASPAAIRGALVCINGLLITFGQFLSYLINLAFTTTPGTWRWMLGVAGLPAVVQFVLMLTLPESPRWLYNQGKENESRKILEKIYRADEIEGEIKAMREAIEQEKQEEGLIGQTLGEKMKAAFSNVAVRRGLYAGVTAQVAQQFVGINTVMYYSPTIVQFAGIASKSTALALSLVTSGLNAVGSILSMLCIDKYGRRKLMLLSLIAIIVCLLTLTGVFYQAATTAPPIDNVDTLSFGANATCQAYLDAPNVSSWNCMKCLKAECAFCASTGGNHLPGACLAETKEVRAVCGEQKRVWFSDGCPSKIGVLAVIVLGLYILAYSPGMGSVPWVLNSEIYPLRFRGMCGGIAAVSNWCANLIVSLTFLSLIHALGAAGTFLLFAGFSTIGLVAIYLLVPETKGLQFEEVEKLLQKGFNPCDCTNPKTDEEKASTIRMEGGPEAASKQEFTEFWKRATSSPYIMRLALSAGIGGLLFGYDTGVISGALLYIREDFVEVDKKLWLQEVIVSMAVAGAIIGAALGGWMNDMLGRKISILGADIVFFLGAIVMAIAPAPWVLVVGRILVGFGVGIASMTSPLYISEASPAAIRGALVCINGLLITFGQFLSYLINLAFTTTPGTWRWMLGVAGLPAVVQFVLMLTLPESPRWLYNQGKENESRKILEKIYRADEIEGEIKAMREAIEQEKQEEGLIGQTLGEKMKAAFSNVAVRRGLYAGVTAQVAQQFVGINTVMYYSPTIVQFAGIASKSTALALSLVTSGLNAVGSILSMLCIDKYGRRKLMLLSLIAIIVCLLTLTGVFYQAATTAPPIDNVDTLSFGANATCQAYLDAPNVSSWNCMKCLKAECAFCASTGGNHLPGACLAETKEVRAVCGEQKRVWFSDGCPSKIGVLAVIVLGLYILAYSPGMGSVPWVLNSEIYPLRFRGMCGGIAAVSNWCANLIVSLTFLSLIHALGAAGTFLLFAGFSTIGLVAIYLLVPETKGLQFEEVEKLLQKGFNPCDCTNPKTDEEKASTIRMEGGPEAASKQEFTEFWKRATSSPYIMRLALSAGIGGLLFGYDTGVISGALLYIREDFVEVDKKLWLQEVIVSMAVAGAIIGAALGGWMNDMLGRKISILGADIVFFLGAIVMAIAPAPWVLVVGRILVGFGVGIASMTSPLYISEASPAAIRGALVCINGLLITFGQFLSYLINLAFTTTPGTWRWMLGVAGLPAVVQFVLMLTLPESPRWLYNQGKENESRKILEKIYRADEIEGEIKAMREAIEQEKQEEGLIGQTLGEKMKAAFSNVAVRRGLYAGVTAQVAQQFVGINTVMYYSPTIVQFAGIASKSTALALSLVTSGLNAVGSILSMLCIDKYGRRKLMLLSLIAIIVCLLTLTGVFYQAATTAPPIDNVDTLSFGANATCQAYLDAPNVSSWNCMKCLKAECAFCASTGGNHLPGACLAETKEVRAVCGEQKRVWFSDGCPSKIGVLAVIVLGLYILAYSPGMGSVPWVLNSEIYPLRFRGMCGGIAAVSNWCANLIVSLTFLSLIHALGAAGTFLLFAGFSTIGLVAIYLLVPETKGLQFEEVEKLLQKGFNPCDCTNPKTDEEKASTIRMEGGPEAASKQEFTEFWKRATSSPYIMRLALSAGIGGLLFGYDTGVISGALLYIREDFVEVDKKLWLQEVIVSMAVAGAIIGAALGGWMNDMLGRKISILGADIVFFLGAIVMAIAPAPWVLVVGRILVGFGVGIASMTSPLYISEASPAAIRGALVCINGLLITFGQFLSYLINLAFTTTPGTWRWMLGVAGLPAVVQFVLMLTLPESPRWLYNQGKENESRKILEKIYRADEIEGEIKAMREAIEQEKQEEGLIGQTLGEKMKAAFSNVAVRRGLYAGVTAQVAQQFVGINTVMYYSPTIVQFAGIASKSTALALSLVTSGLNAVGSILSMLCIDKYGRRKLMLLSLIAIIVCLLTLTGVFYQASTTAPPIDNVDTLSFGANATCQAYLDAPNVSSWNCMKCLKAECAFCASTGGNHLPGACLAETKEVRAVCGEQKRVWFSDGCPSKIGVLAVIVLGLYILAYSPGMGSVPWVLNSEIYPLRFRGMCGGIAAVSNWCANLIVSLTFLSLIHALGAAGTFLLFAGFSTIGLVAIYLLVPETKGLQFEEVEKLLQKGFNPCDCTNPKTDEEKASTSK</sequence>
<feature type="transmembrane region" description="Helical" evidence="7">
    <location>
        <begin position="701"/>
        <end position="722"/>
    </location>
</feature>
<feature type="transmembrane region" description="Helical" evidence="7">
    <location>
        <begin position="1340"/>
        <end position="1362"/>
    </location>
</feature>
<organism evidence="9 10">
    <name type="scientific">Arachis hypogaea</name>
    <name type="common">Peanut</name>
    <dbReference type="NCBI Taxonomy" id="3818"/>
    <lineage>
        <taxon>Eukaryota</taxon>
        <taxon>Viridiplantae</taxon>
        <taxon>Streptophyta</taxon>
        <taxon>Embryophyta</taxon>
        <taxon>Tracheophyta</taxon>
        <taxon>Spermatophyta</taxon>
        <taxon>Magnoliopsida</taxon>
        <taxon>eudicotyledons</taxon>
        <taxon>Gunneridae</taxon>
        <taxon>Pentapetalae</taxon>
        <taxon>rosids</taxon>
        <taxon>fabids</taxon>
        <taxon>Fabales</taxon>
        <taxon>Fabaceae</taxon>
        <taxon>Papilionoideae</taxon>
        <taxon>50 kb inversion clade</taxon>
        <taxon>dalbergioids sensu lato</taxon>
        <taxon>Dalbergieae</taxon>
        <taxon>Pterocarpus clade</taxon>
        <taxon>Arachis</taxon>
    </lineage>
</organism>
<evidence type="ECO:0000313" key="9">
    <source>
        <dbReference type="EMBL" id="RYR11745.1"/>
    </source>
</evidence>
<evidence type="ECO:0000256" key="4">
    <source>
        <dbReference type="ARBA" id="ARBA00022692"/>
    </source>
</evidence>
<dbReference type="STRING" id="3818.A0A444ZC32"/>
<feature type="transmembrane region" description="Helical" evidence="7">
    <location>
        <begin position="607"/>
        <end position="632"/>
    </location>
</feature>
<feature type="transmembrane region" description="Helical" evidence="7">
    <location>
        <begin position="1067"/>
        <end position="1091"/>
    </location>
</feature>
<dbReference type="InterPro" id="IPR003663">
    <property type="entry name" value="Sugar/inositol_transpt"/>
</dbReference>
<feature type="transmembrane region" description="Helical" evidence="7">
    <location>
        <begin position="1029"/>
        <end position="1055"/>
    </location>
</feature>
<dbReference type="EMBL" id="SDMP01000014">
    <property type="protein sequence ID" value="RYR11745.1"/>
    <property type="molecule type" value="Genomic_DNA"/>
</dbReference>
<evidence type="ECO:0000256" key="2">
    <source>
        <dbReference type="ARBA" id="ARBA00010992"/>
    </source>
</evidence>
<evidence type="ECO:0000256" key="7">
    <source>
        <dbReference type="SAM" id="Phobius"/>
    </source>
</evidence>
<evidence type="ECO:0000256" key="3">
    <source>
        <dbReference type="ARBA" id="ARBA00022448"/>
    </source>
</evidence>
<reference evidence="9 10" key="1">
    <citation type="submission" date="2019-01" db="EMBL/GenBank/DDBJ databases">
        <title>Sequencing of cultivated peanut Arachis hypogaea provides insights into genome evolution and oil improvement.</title>
        <authorList>
            <person name="Chen X."/>
        </authorList>
    </citation>
    <scope>NUCLEOTIDE SEQUENCE [LARGE SCALE GENOMIC DNA]</scope>
    <source>
        <strain evidence="10">cv. Fuhuasheng</strain>
        <tissue evidence="9">Leaves</tissue>
    </source>
</reference>
<feature type="domain" description="Major facilitator superfamily (MFS) profile" evidence="8">
    <location>
        <begin position="29"/>
        <end position="544"/>
    </location>
</feature>
<feature type="transmembrane region" description="Helical" evidence="7">
    <location>
        <begin position="1675"/>
        <end position="1696"/>
    </location>
</feature>
<feature type="transmembrane region" description="Helical" evidence="7">
    <location>
        <begin position="29"/>
        <end position="54"/>
    </location>
</feature>
<feature type="transmembrane region" description="Helical" evidence="7">
    <location>
        <begin position="2078"/>
        <end position="2098"/>
    </location>
</feature>
<keyword evidence="3" id="KW-0813">Transport</keyword>
<gene>
    <name evidence="9" type="ORF">Ahy_B04g069263</name>
</gene>
<dbReference type="FunFam" id="1.20.1250.20:FF:000121">
    <property type="entry name" value="Probable inositol transporter 2"/>
    <property type="match status" value="4"/>
</dbReference>
<dbReference type="GO" id="GO:0005366">
    <property type="term" value="F:myo-inositol:proton symporter activity"/>
    <property type="evidence" value="ECO:0007669"/>
    <property type="project" value="TreeGrafter"/>
</dbReference>
<feature type="transmembrane region" description="Helical" evidence="7">
    <location>
        <begin position="2185"/>
        <end position="2211"/>
    </location>
</feature>
<evidence type="ECO:0000256" key="6">
    <source>
        <dbReference type="ARBA" id="ARBA00023136"/>
    </source>
</evidence>
<keyword evidence="6 7" id="KW-0472">Membrane</keyword>
<feature type="transmembrane region" description="Helical" evidence="7">
    <location>
        <begin position="123"/>
        <end position="144"/>
    </location>
</feature>
<feature type="transmembrane region" description="Helical" evidence="7">
    <location>
        <begin position="97"/>
        <end position="117"/>
    </location>
</feature>
<dbReference type="InterPro" id="IPR036259">
    <property type="entry name" value="MFS_trans_sf"/>
</dbReference>
<evidence type="ECO:0000256" key="1">
    <source>
        <dbReference type="ARBA" id="ARBA00004141"/>
    </source>
</evidence>
<dbReference type="PROSITE" id="PS00216">
    <property type="entry name" value="SUGAR_TRANSPORT_1"/>
    <property type="match status" value="4"/>
</dbReference>
<feature type="transmembrane region" description="Helical" evidence="7">
    <location>
        <begin position="675"/>
        <end position="695"/>
    </location>
</feature>
<feature type="transmembrane region" description="Helical" evidence="7">
    <location>
        <begin position="344"/>
        <end position="367"/>
    </location>
</feature>
<dbReference type="PRINTS" id="PR00171">
    <property type="entry name" value="SUGRTRNSPORT"/>
</dbReference>
<feature type="transmembrane region" description="Helical" evidence="7">
    <location>
        <begin position="762"/>
        <end position="784"/>
    </location>
</feature>
<feature type="domain" description="Major facilitator superfamily (MFS) profile" evidence="8">
    <location>
        <begin position="1185"/>
        <end position="1700"/>
    </location>
</feature>
<feature type="transmembrane region" description="Helical" evidence="7">
    <location>
        <begin position="1645"/>
        <end position="1669"/>
    </location>
</feature>
<feature type="transmembrane region" description="Helical" evidence="7">
    <location>
        <begin position="156"/>
        <end position="178"/>
    </location>
</feature>
<accession>A0A444ZC32</accession>
<feature type="domain" description="Major facilitator superfamily (MFS) profile" evidence="8">
    <location>
        <begin position="607"/>
        <end position="1122"/>
    </location>
</feature>
<feature type="transmembrane region" description="Helical" evidence="7">
    <location>
        <begin position="1279"/>
        <end position="1300"/>
    </location>
</feature>
<feature type="transmembrane region" description="Helical" evidence="7">
    <location>
        <begin position="1918"/>
        <end position="1940"/>
    </location>
</feature>
<dbReference type="Pfam" id="PF00083">
    <property type="entry name" value="Sugar_tr"/>
    <property type="match status" value="8"/>
</dbReference>
<evidence type="ECO:0000256" key="5">
    <source>
        <dbReference type="ARBA" id="ARBA00022989"/>
    </source>
</evidence>
<dbReference type="PANTHER" id="PTHR48020:SF24">
    <property type="entry name" value="INOSITOL TRANSPORTER 4"/>
    <property type="match status" value="1"/>
</dbReference>
<feature type="transmembrane region" description="Helical" evidence="7">
    <location>
        <begin position="922"/>
        <end position="945"/>
    </location>
</feature>
<feature type="transmembrane region" description="Helical" evidence="7">
    <location>
        <begin position="2253"/>
        <end position="2274"/>
    </location>
</feature>
<feature type="transmembrane region" description="Helical" evidence="7">
    <location>
        <begin position="1857"/>
        <end position="1878"/>
    </location>
</feature>
<dbReference type="SUPFAM" id="SSF103473">
    <property type="entry name" value="MFS general substrate transporter"/>
    <property type="match status" value="4"/>
</dbReference>
<feature type="transmembrane region" description="Helical" evidence="7">
    <location>
        <begin position="489"/>
        <end position="513"/>
    </location>
</feature>
<feature type="transmembrane region" description="Helical" evidence="7">
    <location>
        <begin position="1890"/>
        <end position="1912"/>
    </location>
</feature>
<protein>
    <recommendedName>
        <fullName evidence="8">Major facilitator superfamily (MFS) profile domain-containing protein</fullName>
    </recommendedName>
</protein>
<proteinExistence type="inferred from homology"/>
<feature type="transmembrane region" description="Helical" evidence="7">
    <location>
        <begin position="1831"/>
        <end position="1851"/>
    </location>
</feature>
<feature type="transmembrane region" description="Helical" evidence="7">
    <location>
        <begin position="644"/>
        <end position="663"/>
    </location>
</feature>
<evidence type="ECO:0000259" key="8">
    <source>
        <dbReference type="PROSITE" id="PS50850"/>
    </source>
</evidence>